<feature type="region of interest" description="Disordered" evidence="3">
    <location>
        <begin position="1153"/>
        <end position="1335"/>
    </location>
</feature>
<dbReference type="STRING" id="3750.A0A498HT64"/>
<dbReference type="Pfam" id="PF03909">
    <property type="entry name" value="BSD"/>
    <property type="match status" value="1"/>
</dbReference>
<dbReference type="InterPro" id="IPR005607">
    <property type="entry name" value="BSD_dom"/>
</dbReference>
<feature type="repeat" description="PPR" evidence="2">
    <location>
        <begin position="799"/>
        <end position="833"/>
    </location>
</feature>
<dbReference type="Pfam" id="PF13041">
    <property type="entry name" value="PPR_2"/>
    <property type="match status" value="2"/>
</dbReference>
<dbReference type="InterPro" id="IPR035925">
    <property type="entry name" value="BSD_dom_sf"/>
</dbReference>
<accession>A0A498HT64</accession>
<organism evidence="5 6">
    <name type="scientific">Malus domestica</name>
    <name type="common">Apple</name>
    <name type="synonym">Pyrus malus</name>
    <dbReference type="NCBI Taxonomy" id="3750"/>
    <lineage>
        <taxon>Eukaryota</taxon>
        <taxon>Viridiplantae</taxon>
        <taxon>Streptophyta</taxon>
        <taxon>Embryophyta</taxon>
        <taxon>Tracheophyta</taxon>
        <taxon>Spermatophyta</taxon>
        <taxon>Magnoliopsida</taxon>
        <taxon>eudicotyledons</taxon>
        <taxon>Gunneridae</taxon>
        <taxon>Pentapetalae</taxon>
        <taxon>rosids</taxon>
        <taxon>fabids</taxon>
        <taxon>Rosales</taxon>
        <taxon>Rosaceae</taxon>
        <taxon>Amygdaloideae</taxon>
        <taxon>Maleae</taxon>
        <taxon>Malus</taxon>
    </lineage>
</organism>
<feature type="repeat" description="PPR" evidence="2">
    <location>
        <begin position="1018"/>
        <end position="1052"/>
    </location>
</feature>
<name>A0A498HT64_MALDO</name>
<dbReference type="Gene3D" id="1.25.40.10">
    <property type="entry name" value="Tetratricopeptide repeat domain"/>
    <property type="match status" value="4"/>
</dbReference>
<dbReference type="PROSITE" id="PS51375">
    <property type="entry name" value="PPR"/>
    <property type="match status" value="7"/>
</dbReference>
<dbReference type="NCBIfam" id="TIGR00756">
    <property type="entry name" value="PPR"/>
    <property type="match status" value="4"/>
</dbReference>
<evidence type="ECO:0000256" key="3">
    <source>
        <dbReference type="SAM" id="MobiDB-lite"/>
    </source>
</evidence>
<feature type="compositionally biased region" description="Polar residues" evidence="3">
    <location>
        <begin position="1215"/>
        <end position="1265"/>
    </location>
</feature>
<feature type="repeat" description="PPR" evidence="2">
    <location>
        <begin position="983"/>
        <end position="1017"/>
    </location>
</feature>
<dbReference type="InterPro" id="IPR052308">
    <property type="entry name" value="PPR_domain-containing"/>
</dbReference>
<dbReference type="Proteomes" id="UP000290289">
    <property type="component" value="Chromosome 15"/>
</dbReference>
<feature type="repeat" description="PPR" evidence="2">
    <location>
        <begin position="834"/>
        <end position="864"/>
    </location>
</feature>
<dbReference type="PROSITE" id="PS50858">
    <property type="entry name" value="BSD"/>
    <property type="match status" value="2"/>
</dbReference>
<dbReference type="Pfam" id="PF01535">
    <property type="entry name" value="PPR"/>
    <property type="match status" value="4"/>
</dbReference>
<dbReference type="InterPro" id="IPR011990">
    <property type="entry name" value="TPR-like_helical_dom_sf"/>
</dbReference>
<dbReference type="SUPFAM" id="SSF50729">
    <property type="entry name" value="PH domain-like"/>
    <property type="match status" value="1"/>
</dbReference>
<comment type="caution">
    <text evidence="5">The sequence shown here is derived from an EMBL/GenBank/DDBJ whole genome shotgun (WGS) entry which is preliminary data.</text>
</comment>
<dbReference type="PANTHER" id="PTHR47937">
    <property type="entry name" value="PLASTID TRANSCRIPTIONALLY ACTIVE CHROMOSOME 2-LIKE PROTEIN"/>
    <property type="match status" value="1"/>
</dbReference>
<protein>
    <recommendedName>
        <fullName evidence="4">BSD domain-containing protein</fullName>
    </recommendedName>
</protein>
<evidence type="ECO:0000256" key="2">
    <source>
        <dbReference type="PROSITE-ProRule" id="PRU00708"/>
    </source>
</evidence>
<dbReference type="Gene3D" id="6.10.140.1200">
    <property type="match status" value="1"/>
</dbReference>
<dbReference type="GO" id="GO:0009793">
    <property type="term" value="P:embryo development ending in seed dormancy"/>
    <property type="evidence" value="ECO:0007669"/>
    <property type="project" value="UniProtKB-ARBA"/>
</dbReference>
<feature type="repeat" description="PPR" evidence="2">
    <location>
        <begin position="763"/>
        <end position="793"/>
    </location>
</feature>
<gene>
    <name evidence="5" type="ORF">DVH24_016276</name>
</gene>
<dbReference type="EMBL" id="RDQH01000341">
    <property type="protein sequence ID" value="RXH73454.1"/>
    <property type="molecule type" value="Genomic_DNA"/>
</dbReference>
<evidence type="ECO:0000256" key="1">
    <source>
        <dbReference type="ARBA" id="ARBA00022737"/>
    </source>
</evidence>
<dbReference type="PANTHER" id="PTHR47937:SF2">
    <property type="entry name" value="PENTATRICOPEPTIDE (PPR) REPEAT-CONTAINING PROTEIN, PF01535'-RELATED"/>
    <property type="match status" value="1"/>
</dbReference>
<feature type="domain" description="BSD" evidence="4">
    <location>
        <begin position="124"/>
        <end position="178"/>
    </location>
</feature>
<keyword evidence="6" id="KW-1185">Reference proteome</keyword>
<keyword evidence="1" id="KW-0677">Repeat</keyword>
<sequence length="1335" mass="150016">MSSSSSSSSSRRVVKRVKYKDAVKNPGTPGVLTMVENRFVFKPNDPTSARMLDVEFRHIKGHKNTKEGSKQPPLLNLSSSREGISYIFEFQSYPDLHECRDFVGNALSKATETAKTASERDGVTFPDEQLSAAEMELRMKLLQEDSELQKLHMQFVISGVLTESEFWATRKKLLDGDSRTKPKQRVGFKNSMILDTKPTSDGRIFALKPAVHQAFLKLVPSKMTEKDFWTKYFRAEFLHSTKNAATIAAEAAEDEELAIFLKEDEIVAREARWKIRRVDPTLDMEADQGDDYTHLPDHGIFRDGSKDITELQNEQYRRTLSQDLNRQGAVVLQGRTVDGDLEDPENVAEALMRSRQEPDESAVQERLDRITRMNEIDDLREPRDHPVAQLCIKDPRDYFDTQQANALKTSDDSRIGIEQKKCSMTTEEAYGSLRESISKIKSIGLKNSTVESEIALTVLNGLTQNISSTKYQLGKNPRESILDSLPNRTKEELLHHWMSIQELLRHFWSSYPITTAYLSTKVGKLKDAMSQIYRQLEEIKESDFRHQVSLLVRPMHQALDAAFQHYESDLQKRAARSAEMPNGNALTAMSFYRLLHRSLRRPSTPTTLPLTQSLSSLHLHNPNHHIPLHLTTPTRTFAFSSAEEAAAERRRRKRRLRIEPPLNALRRDSRPPPPRDPNAPRLPDTTSALVGPRLNLHNRVQSLIRAGDLDAASEVARRSVFSNTRPTVFTCNAIVAAMYRAKRYNDAIALFHFFFNQSNIVPNIVSYNNLINTHCDEGRVDVGLEIYRHIIANCPYSPSPVTYRHLTKGLVDAGRIGEGVDLLREMLNKGHGADSLVYNNLIKGFLHLENMEKAVELFDELKERCLVYDGVVNSTFMDWFFNQGKEKEAMESYKSLLDRQFRMVPATCNVLLEVLLKHGKKKEAWDLFDQMLDNHTPPNSQAVNSDTFNIMVNECFKLGKCDEAIATFKKVGTKVNSKPFSMDVAGYNNIIARYCENGMLPEAETLFAELSSKSLTPDVTTHRTLIDAYLKVERIDDALKIFSRMVEVGLRVVASLGSRVFDELIKNGKVVDCAQILKKMGEKDPKPDASFYEAVIKGLCNEGALDTGRDLVEEMVRYGIGVPPALQQFVNEVFGEAGRGEEIQRVLNTNMRGYQPLPREAPPRQFQPRSPQMAGQEPPSGPSQMAGQYRPSSAPPQMTRQYQPPSGPYQPPSGTYQPPSGPYQKTGTYQSPPTPLQMATSQHPTAQSPQMAGQYCSSSGASQTAVPRHPPSRLPHVEASNPPSEAFQSLVPPAQGTGSHQSPSEPPQNTEQSNVGTQYLAWITGKTGLGVPAKT</sequence>
<feature type="repeat" description="PPR" evidence="2">
    <location>
        <begin position="904"/>
        <end position="938"/>
    </location>
</feature>
<feature type="domain" description="BSD" evidence="4">
    <location>
        <begin position="188"/>
        <end position="240"/>
    </location>
</feature>
<dbReference type="InterPro" id="IPR002885">
    <property type="entry name" value="PPR_rpt"/>
</dbReference>
<dbReference type="SUPFAM" id="SSF48452">
    <property type="entry name" value="TPR-like"/>
    <property type="match status" value="1"/>
</dbReference>
<dbReference type="SMART" id="SM00751">
    <property type="entry name" value="BSD"/>
    <property type="match status" value="2"/>
</dbReference>
<evidence type="ECO:0000313" key="5">
    <source>
        <dbReference type="EMBL" id="RXH73454.1"/>
    </source>
</evidence>
<feature type="compositionally biased region" description="Polar residues" evidence="3">
    <location>
        <begin position="1296"/>
        <end position="1317"/>
    </location>
</feature>
<dbReference type="FunFam" id="1.25.40.10:FF:000922">
    <property type="entry name" value="Pentatricopeptide repeat-containing protein"/>
    <property type="match status" value="1"/>
</dbReference>
<reference evidence="5 6" key="1">
    <citation type="submission" date="2018-10" db="EMBL/GenBank/DDBJ databases">
        <title>A high-quality apple genome assembly.</title>
        <authorList>
            <person name="Hu J."/>
        </authorList>
    </citation>
    <scope>NUCLEOTIDE SEQUENCE [LARGE SCALE GENOMIC DNA]</scope>
    <source>
        <strain evidence="6">cv. HFTH1</strain>
        <tissue evidence="5">Young leaf</tissue>
    </source>
</reference>
<evidence type="ECO:0000259" key="4">
    <source>
        <dbReference type="PROSITE" id="PS50858"/>
    </source>
</evidence>
<feature type="repeat" description="PPR" evidence="2">
    <location>
        <begin position="1088"/>
        <end position="1122"/>
    </location>
</feature>
<evidence type="ECO:0000313" key="6">
    <source>
        <dbReference type="Proteomes" id="UP000290289"/>
    </source>
</evidence>
<dbReference type="SUPFAM" id="SSF140383">
    <property type="entry name" value="BSD domain-like"/>
    <property type="match status" value="2"/>
</dbReference>
<feature type="region of interest" description="Disordered" evidence="3">
    <location>
        <begin position="642"/>
        <end position="689"/>
    </location>
</feature>
<proteinExistence type="predicted"/>
<dbReference type="Pfam" id="PF13812">
    <property type="entry name" value="PPR_3"/>
    <property type="match status" value="1"/>
</dbReference>